<keyword evidence="1" id="KW-0472">Membrane</keyword>
<comment type="caution">
    <text evidence="2">The sequence shown here is derived from an EMBL/GenBank/DDBJ whole genome shotgun (WGS) entry which is preliminary data.</text>
</comment>
<keyword evidence="1" id="KW-0812">Transmembrane</keyword>
<dbReference type="InterPro" id="IPR010387">
    <property type="entry name" value="QueT"/>
</dbReference>
<feature type="transmembrane region" description="Helical" evidence="1">
    <location>
        <begin position="138"/>
        <end position="161"/>
    </location>
</feature>
<dbReference type="Pfam" id="PF06177">
    <property type="entry name" value="QueT"/>
    <property type="match status" value="1"/>
</dbReference>
<keyword evidence="3" id="KW-1185">Reference proteome</keyword>
<keyword evidence="1" id="KW-1133">Transmembrane helix</keyword>
<gene>
    <name evidence="2" type="ORF">RWE15_08820</name>
</gene>
<protein>
    <submittedName>
        <fullName evidence="2">QueT transporter family protein</fullName>
    </submittedName>
</protein>
<dbReference type="PANTHER" id="PTHR40044:SF1">
    <property type="entry name" value="INTEGRAL MEMBRANE PROTEIN"/>
    <property type="match status" value="1"/>
</dbReference>
<evidence type="ECO:0000313" key="2">
    <source>
        <dbReference type="EMBL" id="MDY0394525.1"/>
    </source>
</evidence>
<feature type="transmembrane region" description="Helical" evidence="1">
    <location>
        <begin position="82"/>
        <end position="100"/>
    </location>
</feature>
<feature type="transmembrane region" description="Helical" evidence="1">
    <location>
        <begin position="20"/>
        <end position="39"/>
    </location>
</feature>
<name>A0ABU5C629_9BACI</name>
<reference evidence="2 3" key="1">
    <citation type="submission" date="2023-10" db="EMBL/GenBank/DDBJ databases">
        <title>Virgibacillus halophilus 5B73C genome.</title>
        <authorList>
            <person name="Miliotis G."/>
            <person name="Sengupta P."/>
            <person name="Hameed A."/>
            <person name="Chuvochina M."/>
            <person name="Mcdonagh F."/>
            <person name="Simpson A.C."/>
            <person name="Singh N.K."/>
            <person name="Rekha P.D."/>
            <person name="Raman K."/>
            <person name="Hugenholtz P."/>
            <person name="Venkateswaran K."/>
        </authorList>
    </citation>
    <scope>NUCLEOTIDE SEQUENCE [LARGE SCALE GENOMIC DNA]</scope>
    <source>
        <strain evidence="2 3">5B73C</strain>
    </source>
</reference>
<accession>A0ABU5C629</accession>
<evidence type="ECO:0000313" key="3">
    <source>
        <dbReference type="Proteomes" id="UP001281447"/>
    </source>
</evidence>
<dbReference type="PIRSF" id="PIRSF031501">
    <property type="entry name" value="QueT"/>
    <property type="match status" value="1"/>
</dbReference>
<dbReference type="PANTHER" id="PTHR40044">
    <property type="entry name" value="INTEGRAL MEMBRANE PROTEIN-RELATED"/>
    <property type="match status" value="1"/>
</dbReference>
<dbReference type="Proteomes" id="UP001281447">
    <property type="component" value="Unassembled WGS sequence"/>
</dbReference>
<proteinExistence type="predicted"/>
<dbReference type="EMBL" id="JAWDIP010000003">
    <property type="protein sequence ID" value="MDY0394525.1"/>
    <property type="molecule type" value="Genomic_DNA"/>
</dbReference>
<organism evidence="2 3">
    <name type="scientific">Tigheibacillus halophilus</name>
    <dbReference type="NCBI Taxonomy" id="361280"/>
    <lineage>
        <taxon>Bacteria</taxon>
        <taxon>Bacillati</taxon>
        <taxon>Bacillota</taxon>
        <taxon>Bacilli</taxon>
        <taxon>Bacillales</taxon>
        <taxon>Bacillaceae</taxon>
        <taxon>Tigheibacillus</taxon>
    </lineage>
</organism>
<feature type="transmembrane region" description="Helical" evidence="1">
    <location>
        <begin position="112"/>
        <end position="132"/>
    </location>
</feature>
<evidence type="ECO:0000256" key="1">
    <source>
        <dbReference type="SAM" id="Phobius"/>
    </source>
</evidence>
<sequence length="165" mass="18243">MNKSISRPTSSTSVLELTKISIVVSLYVVVTAWLAVFSFGMIQLRLSEMFNYLALYHKRYVIAVTLGVIFANLMSPTGLLDVPIGGVSTFLVLVLCRYITRNIKHHGTKLAVTAMIFALSMFTVAGQLTIMLDLPFFYTWLSVGAGELLSMAIGGIFIYFLSKKD</sequence>